<keyword evidence="10" id="KW-1185">Reference proteome</keyword>
<feature type="domain" description="BD-FAE-like" evidence="8">
    <location>
        <begin position="196"/>
        <end position="405"/>
    </location>
</feature>
<organism evidence="9 10">
    <name type="scientific">Stylosanthes scabra</name>
    <dbReference type="NCBI Taxonomy" id="79078"/>
    <lineage>
        <taxon>Eukaryota</taxon>
        <taxon>Viridiplantae</taxon>
        <taxon>Streptophyta</taxon>
        <taxon>Embryophyta</taxon>
        <taxon>Tracheophyta</taxon>
        <taxon>Spermatophyta</taxon>
        <taxon>Magnoliopsida</taxon>
        <taxon>eudicotyledons</taxon>
        <taxon>Gunneridae</taxon>
        <taxon>Pentapetalae</taxon>
        <taxon>rosids</taxon>
        <taxon>fabids</taxon>
        <taxon>Fabales</taxon>
        <taxon>Fabaceae</taxon>
        <taxon>Papilionoideae</taxon>
        <taxon>50 kb inversion clade</taxon>
        <taxon>dalbergioids sensu lato</taxon>
        <taxon>Dalbergieae</taxon>
        <taxon>Pterocarpus clade</taxon>
        <taxon>Stylosanthes</taxon>
    </lineage>
</organism>
<feature type="compositionally biased region" description="Basic residues" evidence="6">
    <location>
        <begin position="99"/>
        <end position="118"/>
    </location>
</feature>
<feature type="region of interest" description="Disordered" evidence="6">
    <location>
        <begin position="52"/>
        <end position="118"/>
    </location>
</feature>
<dbReference type="EMBL" id="JASCZI010181333">
    <property type="protein sequence ID" value="MED6182025.1"/>
    <property type="molecule type" value="Genomic_DNA"/>
</dbReference>
<evidence type="ECO:0000256" key="3">
    <source>
        <dbReference type="ARBA" id="ARBA00038028"/>
    </source>
</evidence>
<name>A0ABU6W7V8_9FABA</name>
<dbReference type="InterPro" id="IPR049492">
    <property type="entry name" value="BD-FAE-like_dom"/>
</dbReference>
<dbReference type="PANTHER" id="PTHR48081">
    <property type="entry name" value="AB HYDROLASE SUPERFAMILY PROTEIN C4A8.06C"/>
    <property type="match status" value="1"/>
</dbReference>
<evidence type="ECO:0000259" key="8">
    <source>
        <dbReference type="Pfam" id="PF20434"/>
    </source>
</evidence>
<feature type="compositionally biased region" description="Polar residues" evidence="6">
    <location>
        <begin position="52"/>
        <end position="68"/>
    </location>
</feature>
<evidence type="ECO:0000313" key="10">
    <source>
        <dbReference type="Proteomes" id="UP001341840"/>
    </source>
</evidence>
<reference evidence="9 10" key="1">
    <citation type="journal article" date="2023" name="Plants (Basel)">
        <title>Bridging the Gap: Combining Genomics and Transcriptomics Approaches to Understand Stylosanthes scabra, an Orphan Legume from the Brazilian Caatinga.</title>
        <authorList>
            <person name="Ferreira-Neto J.R.C."/>
            <person name="da Silva M.D."/>
            <person name="Binneck E."/>
            <person name="de Melo N.F."/>
            <person name="da Silva R.H."/>
            <person name="de Melo A.L.T.M."/>
            <person name="Pandolfi V."/>
            <person name="Bustamante F.O."/>
            <person name="Brasileiro-Vidal A.C."/>
            <person name="Benko-Iseppon A.M."/>
        </authorList>
    </citation>
    <scope>NUCLEOTIDE SEQUENCE [LARGE SCALE GENOMIC DNA]</scope>
    <source>
        <tissue evidence="9">Leaves</tissue>
    </source>
</reference>
<feature type="transmembrane region" description="Helical" evidence="7">
    <location>
        <begin position="151"/>
        <end position="177"/>
    </location>
</feature>
<dbReference type="InterPro" id="IPR050300">
    <property type="entry name" value="GDXG_lipolytic_enzyme"/>
</dbReference>
<evidence type="ECO:0000256" key="4">
    <source>
        <dbReference type="ARBA" id="ARBA00038928"/>
    </source>
</evidence>
<keyword evidence="2" id="KW-0378">Hydrolase</keyword>
<evidence type="ECO:0000313" key="9">
    <source>
        <dbReference type="EMBL" id="MED6182025.1"/>
    </source>
</evidence>
<evidence type="ECO:0000256" key="1">
    <source>
        <dbReference type="ARBA" id="ARBA00004653"/>
    </source>
</evidence>
<comment type="caution">
    <text evidence="9">The sequence shown here is derived from an EMBL/GenBank/DDBJ whole genome shotgun (WGS) entry which is preliminary data.</text>
</comment>
<protein>
    <recommendedName>
        <fullName evidence="4">protein-S-isoprenylcysteine alpha-carbonyl methylesterase</fullName>
        <ecNumber evidence="4">3.1.1.n2</ecNumber>
    </recommendedName>
</protein>
<comment type="subcellular location">
    <subcellularLocation>
        <location evidence="1">Golgi apparatus membrane</location>
        <topology evidence="1">Multi-pass membrane protein</topology>
    </subcellularLocation>
</comment>
<dbReference type="Gene3D" id="3.40.50.1820">
    <property type="entry name" value="alpha/beta hydrolase"/>
    <property type="match status" value="1"/>
</dbReference>
<dbReference type="EC" id="3.1.1.n2" evidence="4"/>
<keyword evidence="7" id="KW-1133">Transmembrane helix</keyword>
<dbReference type="Pfam" id="PF20434">
    <property type="entry name" value="BD-FAE"/>
    <property type="match status" value="1"/>
</dbReference>
<keyword evidence="7" id="KW-0812">Transmembrane</keyword>
<accession>A0ABU6W7V8</accession>
<sequence>MQDMIIYFASEYYKFRLIYVTHTRYDSLPKLRHSKTTQAGILFPSHAITTSASSLSPTRSTFPPMSTLTDRRRVSPDLDLDTAEPLTSQPETDTPPINRNRRVTGKNNGLRHRPSRRRSLTRDIGHVAAETYLVTRLTFTLLQYLGIGYRWITQLLALGCYAMLLMPGFLQVAYYYYFTRKVKRSIVYGDQPRNRLDLYLPADIDKPKPVLIFVTGGAWIIGYKAWGSLLGLQLAERDIIVACIDYRNFPQGTISDMVNDASQGISFVINNIANYGGDPNRIYLMGQSAGAHISSCALLDQAIKEAGKGTKVSWSISQLKAYFGLSGGYNLLELVDHFHDRGLYRSIFLSIMEGEESLKRFSPAITIQDPSIKQSIPLLPPIYLFHGTADYSIPSAASERFAEALKKAGANVELILYDGKTHTDLFLQDPLRGGKDDLFDHIVDVIHSKDKDAVTKGKVPPPRRRFVPEILLKLARKISPF</sequence>
<dbReference type="PANTHER" id="PTHR48081:SF33">
    <property type="entry name" value="KYNURENINE FORMAMIDASE"/>
    <property type="match status" value="1"/>
</dbReference>
<evidence type="ECO:0000256" key="2">
    <source>
        <dbReference type="ARBA" id="ARBA00022801"/>
    </source>
</evidence>
<comment type="catalytic activity">
    <reaction evidence="5">
        <text>[protein]-C-terminal S-[(2E,6E)-farnesyl]-L-cysteine methyl ester + H2O = [protein]-C-terminal S-[(2E,6E)-farnesyl]-L-cysteine + methanol + H(+)</text>
        <dbReference type="Rhea" id="RHEA:48520"/>
        <dbReference type="Rhea" id="RHEA-COMP:12125"/>
        <dbReference type="Rhea" id="RHEA-COMP:12126"/>
        <dbReference type="ChEBI" id="CHEBI:15377"/>
        <dbReference type="ChEBI" id="CHEBI:15378"/>
        <dbReference type="ChEBI" id="CHEBI:17790"/>
        <dbReference type="ChEBI" id="CHEBI:90510"/>
        <dbReference type="ChEBI" id="CHEBI:90511"/>
        <dbReference type="EC" id="3.1.1.n2"/>
    </reaction>
</comment>
<keyword evidence="7" id="KW-0472">Membrane</keyword>
<gene>
    <name evidence="9" type="ORF">PIB30_024957</name>
</gene>
<comment type="similarity">
    <text evidence="3">Belongs to the AB hydrolase superfamily. Isoprenylcysteine methylesterase family.</text>
</comment>
<dbReference type="InterPro" id="IPR029058">
    <property type="entry name" value="AB_hydrolase_fold"/>
</dbReference>
<evidence type="ECO:0000256" key="6">
    <source>
        <dbReference type="SAM" id="MobiDB-lite"/>
    </source>
</evidence>
<dbReference type="SUPFAM" id="SSF53474">
    <property type="entry name" value="alpha/beta-Hydrolases"/>
    <property type="match status" value="1"/>
</dbReference>
<evidence type="ECO:0000256" key="5">
    <source>
        <dbReference type="ARBA" id="ARBA00049507"/>
    </source>
</evidence>
<evidence type="ECO:0000256" key="7">
    <source>
        <dbReference type="SAM" id="Phobius"/>
    </source>
</evidence>
<dbReference type="Proteomes" id="UP001341840">
    <property type="component" value="Unassembled WGS sequence"/>
</dbReference>
<feature type="compositionally biased region" description="Polar residues" evidence="6">
    <location>
        <begin position="85"/>
        <end position="97"/>
    </location>
</feature>
<proteinExistence type="inferred from homology"/>